<evidence type="ECO:0000259" key="4">
    <source>
        <dbReference type="PROSITE" id="PS50158"/>
    </source>
</evidence>
<feature type="coiled-coil region" evidence="2">
    <location>
        <begin position="85"/>
        <end position="112"/>
    </location>
</feature>
<dbReference type="PANTHER" id="PTHR47481:SF31">
    <property type="entry name" value="OS01G0873500 PROTEIN"/>
    <property type="match status" value="1"/>
</dbReference>
<comment type="caution">
    <text evidence="5">The sequence shown here is derived from an EMBL/GenBank/DDBJ whole genome shotgun (WGS) entry which is preliminary data.</text>
</comment>
<dbReference type="Proteomes" id="UP000826656">
    <property type="component" value="Unassembled WGS sequence"/>
</dbReference>
<proteinExistence type="predicted"/>
<evidence type="ECO:0000313" key="6">
    <source>
        <dbReference type="Proteomes" id="UP000826656"/>
    </source>
</evidence>
<dbReference type="Gene3D" id="4.10.60.10">
    <property type="entry name" value="Zinc finger, CCHC-type"/>
    <property type="match status" value="1"/>
</dbReference>
<dbReference type="InterPro" id="IPR054722">
    <property type="entry name" value="PolX-like_BBD"/>
</dbReference>
<evidence type="ECO:0000256" key="2">
    <source>
        <dbReference type="SAM" id="Coils"/>
    </source>
</evidence>
<gene>
    <name evidence="5" type="ORF">KY290_023110</name>
</gene>
<dbReference type="SMART" id="SM00343">
    <property type="entry name" value="ZnF_C2HC"/>
    <property type="match status" value="1"/>
</dbReference>
<dbReference type="EMBL" id="JAIVGD010000015">
    <property type="protein sequence ID" value="KAH0759617.1"/>
    <property type="molecule type" value="Genomic_DNA"/>
</dbReference>
<evidence type="ECO:0000256" key="1">
    <source>
        <dbReference type="PROSITE-ProRule" id="PRU00047"/>
    </source>
</evidence>
<evidence type="ECO:0000313" key="5">
    <source>
        <dbReference type="EMBL" id="KAH0759617.1"/>
    </source>
</evidence>
<reference evidence="5 6" key="1">
    <citation type="journal article" date="2021" name="bioRxiv">
        <title>Chromosome-scale and haplotype-resolved genome assembly of a tetraploid potato cultivar.</title>
        <authorList>
            <person name="Sun H."/>
            <person name="Jiao W.-B."/>
            <person name="Krause K."/>
            <person name="Campoy J.A."/>
            <person name="Goel M."/>
            <person name="Folz-Donahue K."/>
            <person name="Kukat C."/>
            <person name="Huettel B."/>
            <person name="Schneeberger K."/>
        </authorList>
    </citation>
    <scope>NUCLEOTIDE SEQUENCE [LARGE SCALE GENOMIC DNA]</scope>
    <source>
        <strain evidence="5">SolTubOtavaFocal</strain>
        <tissue evidence="5">Leaves</tissue>
    </source>
</reference>
<dbReference type="InterPro" id="IPR001878">
    <property type="entry name" value="Znf_CCHC"/>
</dbReference>
<feature type="domain" description="CCHC-type" evidence="4">
    <location>
        <begin position="220"/>
        <end position="235"/>
    </location>
</feature>
<sequence length="509" mass="58378">MVESAGEDTQQHEGNLETFQVWKKKNSIARITLLSSMADDLMCEFESYPMAQVMWIALKDKFCNTYATKLRRLTIKFDTYSLPPISSIRQHLREMSNMIRELKSDGHNLSDEQQVQAVIRYLLASWEYMKIHMTHNESIKSFEDIEHHLVLEDERRDASKAIDQAFLAESVGTSNPKQKNKNKKAWKKKGSDKSNQKDKSQFKKRGKRGAKNIDMAKVECYSCHQMGHFAWDCPEQNKVISCTKTFHFAYVSSTSLMADANTLWTVDSGATYHIARDKGSFLEYHRLPSRSRWLYVGNNASIEVKGIGTCKLELQGAFQKLGDPTTKRQAAWSMMAQANLPISFWGDALMSVAFVLNRMPFKSIASTPYELWTETEFPSKGDIDRTVSFYEVVDHQENLQDQRSEDQEVVPSLVDPSARLTHLENISQETIVRKSTRGTIPQHRFHIEGEALIVTLQDDEEPNSVKEAFSGPAKDKWIEAMKEEMESMRTKHVWDLVDLPPSRKTIGNK</sequence>
<accession>A0ABQ7V6E0</accession>
<keyword evidence="6" id="KW-1185">Reference proteome</keyword>
<dbReference type="InterPro" id="IPR036875">
    <property type="entry name" value="Znf_CCHC_sf"/>
</dbReference>
<protein>
    <recommendedName>
        <fullName evidence="4">CCHC-type domain-containing protein</fullName>
    </recommendedName>
</protein>
<dbReference type="Pfam" id="PF22936">
    <property type="entry name" value="Pol_BBD"/>
    <property type="match status" value="1"/>
</dbReference>
<dbReference type="PROSITE" id="PS50158">
    <property type="entry name" value="ZF_CCHC"/>
    <property type="match status" value="1"/>
</dbReference>
<keyword evidence="1" id="KW-0863">Zinc-finger</keyword>
<evidence type="ECO:0000256" key="3">
    <source>
        <dbReference type="SAM" id="MobiDB-lite"/>
    </source>
</evidence>
<dbReference type="Pfam" id="PF14223">
    <property type="entry name" value="Retrotran_gag_2"/>
    <property type="match status" value="1"/>
</dbReference>
<organism evidence="5 6">
    <name type="scientific">Solanum tuberosum</name>
    <name type="common">Potato</name>
    <dbReference type="NCBI Taxonomy" id="4113"/>
    <lineage>
        <taxon>Eukaryota</taxon>
        <taxon>Viridiplantae</taxon>
        <taxon>Streptophyta</taxon>
        <taxon>Embryophyta</taxon>
        <taxon>Tracheophyta</taxon>
        <taxon>Spermatophyta</taxon>
        <taxon>Magnoliopsida</taxon>
        <taxon>eudicotyledons</taxon>
        <taxon>Gunneridae</taxon>
        <taxon>Pentapetalae</taxon>
        <taxon>asterids</taxon>
        <taxon>lamiids</taxon>
        <taxon>Solanales</taxon>
        <taxon>Solanaceae</taxon>
        <taxon>Solanoideae</taxon>
        <taxon>Solaneae</taxon>
        <taxon>Solanum</taxon>
    </lineage>
</organism>
<feature type="compositionally biased region" description="Basic and acidic residues" evidence="3">
    <location>
        <begin position="189"/>
        <end position="201"/>
    </location>
</feature>
<dbReference type="SUPFAM" id="SSF57756">
    <property type="entry name" value="Retrovirus zinc finger-like domains"/>
    <property type="match status" value="1"/>
</dbReference>
<dbReference type="PANTHER" id="PTHR47481">
    <property type="match status" value="1"/>
</dbReference>
<feature type="compositionally biased region" description="Basic residues" evidence="3">
    <location>
        <begin position="178"/>
        <end position="188"/>
    </location>
</feature>
<keyword evidence="1" id="KW-0479">Metal-binding</keyword>
<feature type="region of interest" description="Disordered" evidence="3">
    <location>
        <begin position="169"/>
        <end position="209"/>
    </location>
</feature>
<keyword evidence="2" id="KW-0175">Coiled coil</keyword>
<name>A0ABQ7V6E0_SOLTU</name>
<keyword evidence="1" id="KW-0862">Zinc</keyword>